<feature type="transmembrane region" description="Helical" evidence="1">
    <location>
        <begin position="12"/>
        <end position="36"/>
    </location>
</feature>
<protein>
    <submittedName>
        <fullName evidence="2">Uncharacterized protein</fullName>
    </submittedName>
</protein>
<keyword evidence="1" id="KW-1133">Transmembrane helix</keyword>
<name>A0A8D1ZLS3_PIG</name>
<evidence type="ECO:0000313" key="2">
    <source>
        <dbReference type="Ensembl" id="ENSSSCP00065038218.1"/>
    </source>
</evidence>
<reference evidence="2" key="1">
    <citation type="submission" date="2025-08" db="UniProtKB">
        <authorList>
            <consortium name="Ensembl"/>
        </authorList>
    </citation>
    <scope>IDENTIFICATION</scope>
</reference>
<accession>A0A8D1ZLS3</accession>
<keyword evidence="1" id="KW-0812">Transmembrane</keyword>
<dbReference type="Ensembl" id="ENSSSCT00065087399.1">
    <property type="protein sequence ID" value="ENSSSCP00065038218.1"/>
    <property type="gene ID" value="ENSSSCG00065063709.1"/>
</dbReference>
<proteinExistence type="predicted"/>
<evidence type="ECO:0000313" key="3">
    <source>
        <dbReference type="Proteomes" id="UP000694725"/>
    </source>
</evidence>
<sequence>MMAILTGVRWYLMVVLICIALIIRNVEHFFMCLLAICTSSLEKCLFRCVAHFSIGLLTFLLLRCIRCLYNLESKPLSVASFETIFSHSVSCLFVFFLVSFAVQKLVRLIRSHWFVFALISVALGD</sequence>
<dbReference type="Proteomes" id="UP000694725">
    <property type="component" value="Unplaced"/>
</dbReference>
<keyword evidence="1" id="KW-0472">Membrane</keyword>
<evidence type="ECO:0000256" key="1">
    <source>
        <dbReference type="SAM" id="Phobius"/>
    </source>
</evidence>
<organism evidence="2 3">
    <name type="scientific">Sus scrofa</name>
    <name type="common">Pig</name>
    <dbReference type="NCBI Taxonomy" id="9823"/>
    <lineage>
        <taxon>Eukaryota</taxon>
        <taxon>Metazoa</taxon>
        <taxon>Chordata</taxon>
        <taxon>Craniata</taxon>
        <taxon>Vertebrata</taxon>
        <taxon>Euteleostomi</taxon>
        <taxon>Mammalia</taxon>
        <taxon>Eutheria</taxon>
        <taxon>Laurasiatheria</taxon>
        <taxon>Artiodactyla</taxon>
        <taxon>Suina</taxon>
        <taxon>Suidae</taxon>
        <taxon>Sus</taxon>
    </lineage>
</organism>
<dbReference type="AlphaFoldDB" id="A0A8D1ZLS3"/>
<feature type="transmembrane region" description="Helical" evidence="1">
    <location>
        <begin position="83"/>
        <end position="102"/>
    </location>
</feature>